<keyword evidence="3" id="KW-1185">Reference proteome</keyword>
<organism evidence="2 3">
    <name type="scientific">Nanchangia anserum</name>
    <dbReference type="NCBI Taxonomy" id="2692125"/>
    <lineage>
        <taxon>Bacteria</taxon>
        <taxon>Bacillati</taxon>
        <taxon>Actinomycetota</taxon>
        <taxon>Actinomycetes</taxon>
        <taxon>Actinomycetales</taxon>
        <taxon>Actinomycetaceae</taxon>
        <taxon>Nanchangia</taxon>
    </lineage>
</organism>
<name>A0A8I0G8E4_9ACTO</name>
<evidence type="ECO:0000313" key="3">
    <source>
        <dbReference type="Proteomes" id="UP000627538"/>
    </source>
</evidence>
<evidence type="ECO:0000256" key="1">
    <source>
        <dbReference type="SAM" id="MobiDB-lite"/>
    </source>
</evidence>
<dbReference type="Proteomes" id="UP000627538">
    <property type="component" value="Unassembled WGS sequence"/>
</dbReference>
<gene>
    <name evidence="2" type="ORF">H8R10_05920</name>
</gene>
<dbReference type="InterPro" id="IPR053842">
    <property type="entry name" value="NikA-like"/>
</dbReference>
<sequence>MTTTNTTTPQPLQPLTNRAPLKRGRQPKDHTPGCIERLTVRCFPEERDRVKTNAAAAGCSVSNYIVRRCAYEVTTGSNLQTELGLTRIDVNNLAVLMRSINARLHTRALDLNAATRQTHLSRAIPNTYNTTVQAFVQTLMPYTLLSKTFTHYLYNRNRRGLRILTPDALNPKGRQVRSEGDRRTVTINVKCTPLVKTLMVNNANALGCSLSHLVIHRCAFTPEAPTHLDTFSLTTVIDLLGYLAHFTRILALSESNLAQTAMYPNDYAAWPGTRAHLHDLADSYTGYAKTIATRIGHDLTHDRAWWHLS</sequence>
<reference evidence="2 3" key="1">
    <citation type="submission" date="2020-08" db="EMBL/GenBank/DDBJ databases">
        <title>Winkia gen. nov., sp. nov., isolated from faeces of the Anser albifrons in China.</title>
        <authorList>
            <person name="Liu Q."/>
        </authorList>
    </citation>
    <scope>NUCLEOTIDE SEQUENCE [LARGE SCALE GENOMIC DNA]</scope>
    <source>
        <strain evidence="2 3">C62</strain>
    </source>
</reference>
<feature type="region of interest" description="Disordered" evidence="1">
    <location>
        <begin position="1"/>
        <end position="32"/>
    </location>
</feature>
<accession>A0A8I0G8E4</accession>
<protein>
    <submittedName>
        <fullName evidence="2">Uncharacterized protein</fullName>
    </submittedName>
</protein>
<dbReference type="AlphaFoldDB" id="A0A8I0G8E4"/>
<dbReference type="Pfam" id="PF21983">
    <property type="entry name" value="NikA-like"/>
    <property type="match status" value="1"/>
</dbReference>
<dbReference type="EMBL" id="JACRUO010000001">
    <property type="protein sequence ID" value="MBD3689762.1"/>
    <property type="molecule type" value="Genomic_DNA"/>
</dbReference>
<comment type="caution">
    <text evidence="2">The sequence shown here is derived from an EMBL/GenBank/DDBJ whole genome shotgun (WGS) entry which is preliminary data.</text>
</comment>
<dbReference type="RefSeq" id="WP_191071786.1">
    <property type="nucleotide sequence ID" value="NZ_CP060506.1"/>
</dbReference>
<proteinExistence type="predicted"/>
<evidence type="ECO:0000313" key="2">
    <source>
        <dbReference type="EMBL" id="MBD3689762.1"/>
    </source>
</evidence>
<feature type="compositionally biased region" description="Low complexity" evidence="1">
    <location>
        <begin position="1"/>
        <end position="17"/>
    </location>
</feature>